<accession>A0A8J6KNE9</accession>
<reference evidence="2" key="1">
    <citation type="submission" date="2020-03" db="EMBL/GenBank/DDBJ databases">
        <title>Studies in the Genomics of Life Span.</title>
        <authorList>
            <person name="Glass D."/>
        </authorList>
    </citation>
    <scope>NUCLEOTIDE SEQUENCE</scope>
    <source>
        <strain evidence="2">LTLLF</strain>
        <tissue evidence="2">Muscle</tissue>
    </source>
</reference>
<proteinExistence type="predicted"/>
<keyword evidence="1" id="KW-0732">Signal</keyword>
<gene>
    <name evidence="2" type="ORF">LTLLF_174175</name>
</gene>
<organism evidence="2 3">
    <name type="scientific">Microtus ochrogaster</name>
    <name type="common">Prairie vole</name>
    <dbReference type="NCBI Taxonomy" id="79684"/>
    <lineage>
        <taxon>Eukaryota</taxon>
        <taxon>Metazoa</taxon>
        <taxon>Chordata</taxon>
        <taxon>Craniata</taxon>
        <taxon>Vertebrata</taxon>
        <taxon>Euteleostomi</taxon>
        <taxon>Mammalia</taxon>
        <taxon>Eutheria</taxon>
        <taxon>Euarchontoglires</taxon>
        <taxon>Glires</taxon>
        <taxon>Rodentia</taxon>
        <taxon>Myomorpha</taxon>
        <taxon>Muroidea</taxon>
        <taxon>Cricetidae</taxon>
        <taxon>Arvicolinae</taxon>
        <taxon>Microtus</taxon>
    </lineage>
</organism>
<protein>
    <submittedName>
        <fullName evidence="2">E3 ubiquitin-protein ligase MARCH2</fullName>
    </submittedName>
</protein>
<sequence>MGQRDQRGLHSCLAWLLVRILGPWASDPEDWNPLPAVYKMTGNCYQPPGSLSNCSDNPAFSKVLESTVLLPPQCVAQVSSRNGRLLNNHPGFGHTNLLSILSNLPWELKDPGAHTKKGTCAVTWCASSHRWLPYQDGCACLGPWATLGCTANWKPRGSMPFSGFIACSECWSLSDTIVSCTPNGGRPIKKST</sequence>
<dbReference type="AlphaFoldDB" id="A0A8J6KNE9"/>
<feature type="signal peptide" evidence="1">
    <location>
        <begin position="1"/>
        <end position="25"/>
    </location>
</feature>
<evidence type="ECO:0000256" key="1">
    <source>
        <dbReference type="SAM" id="SignalP"/>
    </source>
</evidence>
<comment type="caution">
    <text evidence="2">The sequence shown here is derived from an EMBL/GenBank/DDBJ whole genome shotgun (WGS) entry which is preliminary data.</text>
</comment>
<name>A0A8J6KNE9_MICOH</name>
<evidence type="ECO:0000313" key="3">
    <source>
        <dbReference type="Proteomes" id="UP000710432"/>
    </source>
</evidence>
<evidence type="ECO:0000313" key="2">
    <source>
        <dbReference type="EMBL" id="KAH0506226.1"/>
    </source>
</evidence>
<dbReference type="EMBL" id="JAATJU010024178">
    <property type="protein sequence ID" value="KAH0506226.1"/>
    <property type="molecule type" value="Genomic_DNA"/>
</dbReference>
<dbReference type="Proteomes" id="UP000710432">
    <property type="component" value="Unassembled WGS sequence"/>
</dbReference>
<feature type="chain" id="PRO_5035274479" evidence="1">
    <location>
        <begin position="26"/>
        <end position="192"/>
    </location>
</feature>